<sequence>MIFALFSQPGFDEGGIDPLEPVFQIKPLQSFLGLELIEIVLDDPLTGFAFHVFCGVRHIALSEPVVREQIVQVNTDFAAWMILFKRRASVPLITGE</sequence>
<evidence type="ECO:0000313" key="2">
    <source>
        <dbReference type="Proteomes" id="UP001138768"/>
    </source>
</evidence>
<accession>A0A9X0WDJ3</accession>
<keyword evidence="2" id="KW-1185">Reference proteome</keyword>
<name>A0A9X0WDJ3_9GAMM</name>
<reference evidence="1 2" key="1">
    <citation type="journal article" date="2020" name="Microorganisms">
        <title>Osmotic Adaptation and Compatible Solute Biosynthesis of Phototrophic Bacteria as Revealed from Genome Analyses.</title>
        <authorList>
            <person name="Imhoff J.F."/>
            <person name="Rahn T."/>
            <person name="Kunzel S."/>
            <person name="Keller A."/>
            <person name="Neulinger S.C."/>
        </authorList>
    </citation>
    <scope>NUCLEOTIDE SEQUENCE [LARGE SCALE GENOMIC DNA]</scope>
    <source>
        <strain evidence="1 2">DSM 25653</strain>
    </source>
</reference>
<comment type="caution">
    <text evidence="1">The sequence shown here is derived from an EMBL/GenBank/DDBJ whole genome shotgun (WGS) entry which is preliminary data.</text>
</comment>
<dbReference type="Proteomes" id="UP001138768">
    <property type="component" value="Unassembled WGS sequence"/>
</dbReference>
<evidence type="ECO:0000313" key="1">
    <source>
        <dbReference type="EMBL" id="MBK1621441.1"/>
    </source>
</evidence>
<dbReference type="EMBL" id="NRRY01000075">
    <property type="protein sequence ID" value="MBK1621441.1"/>
    <property type="molecule type" value="Genomic_DNA"/>
</dbReference>
<dbReference type="AlphaFoldDB" id="A0A9X0WDJ3"/>
<gene>
    <name evidence="1" type="ORF">CKO42_24120</name>
</gene>
<organism evidence="1 2">
    <name type="scientific">Lamprobacter modestohalophilus</name>
    <dbReference type="NCBI Taxonomy" id="1064514"/>
    <lineage>
        <taxon>Bacteria</taxon>
        <taxon>Pseudomonadati</taxon>
        <taxon>Pseudomonadota</taxon>
        <taxon>Gammaproteobacteria</taxon>
        <taxon>Chromatiales</taxon>
        <taxon>Chromatiaceae</taxon>
        <taxon>Lamprobacter</taxon>
    </lineage>
</organism>
<protein>
    <submittedName>
        <fullName evidence="1">Uncharacterized protein</fullName>
    </submittedName>
</protein>
<proteinExistence type="predicted"/>